<name>A0AAD3T8P7_NEPGR</name>
<dbReference type="PANTHER" id="PTHR33132">
    <property type="entry name" value="OSJNBB0118P14.9 PROTEIN"/>
    <property type="match status" value="1"/>
</dbReference>
<accession>A0AAD3T8P7</accession>
<feature type="compositionally biased region" description="Polar residues" evidence="1">
    <location>
        <begin position="53"/>
        <end position="62"/>
    </location>
</feature>
<proteinExistence type="predicted"/>
<organism evidence="2 3">
    <name type="scientific">Nepenthes gracilis</name>
    <name type="common">Slender pitcher plant</name>
    <dbReference type="NCBI Taxonomy" id="150966"/>
    <lineage>
        <taxon>Eukaryota</taxon>
        <taxon>Viridiplantae</taxon>
        <taxon>Streptophyta</taxon>
        <taxon>Embryophyta</taxon>
        <taxon>Tracheophyta</taxon>
        <taxon>Spermatophyta</taxon>
        <taxon>Magnoliopsida</taxon>
        <taxon>eudicotyledons</taxon>
        <taxon>Gunneridae</taxon>
        <taxon>Pentapetalae</taxon>
        <taxon>Caryophyllales</taxon>
        <taxon>Nepenthaceae</taxon>
        <taxon>Nepenthes</taxon>
    </lineage>
</organism>
<comment type="caution">
    <text evidence="2">The sequence shown here is derived from an EMBL/GenBank/DDBJ whole genome shotgun (WGS) entry which is preliminary data.</text>
</comment>
<evidence type="ECO:0000313" key="3">
    <source>
        <dbReference type="Proteomes" id="UP001279734"/>
    </source>
</evidence>
<dbReference type="EMBL" id="BSYO01000029">
    <property type="protein sequence ID" value="GMH25473.1"/>
    <property type="molecule type" value="Genomic_DNA"/>
</dbReference>
<dbReference type="Proteomes" id="UP001279734">
    <property type="component" value="Unassembled WGS sequence"/>
</dbReference>
<evidence type="ECO:0000256" key="1">
    <source>
        <dbReference type="SAM" id="MobiDB-lite"/>
    </source>
</evidence>
<sequence>MDEKPEEDKPPSRKKSFLKLIMKHLHKDPYVTTDSVTSPSPPPSPMKKSASTRSSCLCSPTTHVGSFRCRLHRNGSTIRRGHSVESDLSHLAANCDSK</sequence>
<gene>
    <name evidence="2" type="ORF">Nepgr_027316</name>
</gene>
<evidence type="ECO:0000313" key="2">
    <source>
        <dbReference type="EMBL" id="GMH25473.1"/>
    </source>
</evidence>
<dbReference type="AlphaFoldDB" id="A0AAD3T8P7"/>
<keyword evidence="3" id="KW-1185">Reference proteome</keyword>
<protein>
    <submittedName>
        <fullName evidence="2">Uncharacterized protein</fullName>
    </submittedName>
</protein>
<feature type="region of interest" description="Disordered" evidence="1">
    <location>
        <begin position="28"/>
        <end position="62"/>
    </location>
</feature>
<reference evidence="2" key="1">
    <citation type="submission" date="2023-05" db="EMBL/GenBank/DDBJ databases">
        <title>Nepenthes gracilis genome sequencing.</title>
        <authorList>
            <person name="Fukushima K."/>
        </authorList>
    </citation>
    <scope>NUCLEOTIDE SEQUENCE</scope>
    <source>
        <strain evidence="2">SING2019-196</strain>
    </source>
</reference>
<dbReference type="PANTHER" id="PTHR33132:SF142">
    <property type="entry name" value="SERINE-RICH PROTEIN-LIKE PROTEIN"/>
    <property type="match status" value="1"/>
</dbReference>